<gene>
    <name evidence="6" type="ORF">OHAE_3765</name>
</gene>
<dbReference type="InterPro" id="IPR001296">
    <property type="entry name" value="Glyco_trans_1"/>
</dbReference>
<keyword evidence="2" id="KW-0328">Glycosyltransferase</keyword>
<dbReference type="GO" id="GO:0016757">
    <property type="term" value="F:glycosyltransferase activity"/>
    <property type="evidence" value="ECO:0007669"/>
    <property type="project" value="UniProtKB-KW"/>
</dbReference>
<organism evidence="6 7">
    <name type="scientific">Ochrobactrum soli</name>
    <dbReference type="NCBI Taxonomy" id="2448455"/>
    <lineage>
        <taxon>Bacteria</taxon>
        <taxon>Pseudomonadati</taxon>
        <taxon>Pseudomonadota</taxon>
        <taxon>Alphaproteobacteria</taxon>
        <taxon>Hyphomicrobiales</taxon>
        <taxon>Brucellaceae</taxon>
        <taxon>Brucella/Ochrobactrum group</taxon>
        <taxon>Ochrobactrum</taxon>
    </lineage>
</organism>
<dbReference type="Gene3D" id="3.40.50.2000">
    <property type="entry name" value="Glycogen Phosphorylase B"/>
    <property type="match status" value="2"/>
</dbReference>
<dbReference type="PANTHER" id="PTHR12526:SF640">
    <property type="entry name" value="COLANIC ACID BIOSYNTHESIS GLYCOSYLTRANSFERASE WCAL-RELATED"/>
    <property type="match status" value="1"/>
</dbReference>
<feature type="domain" description="Glycosyltransferase subfamily 4-like N-terminal" evidence="5">
    <location>
        <begin position="15"/>
        <end position="183"/>
    </location>
</feature>
<sequence length="408" mass="44529">MKIVHVIGSYDPAKGGPQAVIVRLAAAQAALGHSVTIVSYSDEDVNRRAAKAAETIPDFDKVQTLLLPMPDLREMLFGSRAAKAMAPLIRAADFVHLHGVWETNLLRASMLCRRFGVPYCICCCGMLDMWSMQQRSWKKKLALALAFRRMLDGAAFIQALNRDEIELMRPLGLKPPSLIIPNGIFLDEVEGDAGADDSAALAKLPNRRFVLFLSRLHYKKGLDILADAYRRIAPILPDVDLVVAGPDGGAEHDFREQIRQYGLEKRVHLVGGLYGSDKIAALKRSACFCLPSRQEGFSVAITEALACGVPVVITDACHFPEVAEAGAGVVCAVDAEAVAAGLMQILDDPTRAVWMGEAGHKLVGDNYTWPRIALQTLDAYQSYQKRKTGSIMGGNGYSLIRERRMGPV</sequence>
<proteinExistence type="inferred from homology"/>
<evidence type="ECO:0000259" key="5">
    <source>
        <dbReference type="Pfam" id="PF13579"/>
    </source>
</evidence>
<evidence type="ECO:0000259" key="4">
    <source>
        <dbReference type="Pfam" id="PF00534"/>
    </source>
</evidence>
<evidence type="ECO:0000313" key="6">
    <source>
        <dbReference type="EMBL" id="SPL63833.1"/>
    </source>
</evidence>
<keyword evidence="3 6" id="KW-0808">Transferase</keyword>
<dbReference type="CDD" id="cd03821">
    <property type="entry name" value="GT4_Bme6-like"/>
    <property type="match status" value="1"/>
</dbReference>
<evidence type="ECO:0000256" key="3">
    <source>
        <dbReference type="ARBA" id="ARBA00022679"/>
    </source>
</evidence>
<dbReference type="InterPro" id="IPR028098">
    <property type="entry name" value="Glyco_trans_4-like_N"/>
</dbReference>
<feature type="domain" description="Glycosyl transferase family 1" evidence="4">
    <location>
        <begin position="199"/>
        <end position="361"/>
    </location>
</feature>
<dbReference type="AlphaFoldDB" id="A0A2P9HIK7"/>
<dbReference type="Proteomes" id="UP000246073">
    <property type="component" value="Unassembled WGS sequence"/>
</dbReference>
<evidence type="ECO:0000256" key="1">
    <source>
        <dbReference type="ARBA" id="ARBA00009481"/>
    </source>
</evidence>
<dbReference type="Pfam" id="PF00534">
    <property type="entry name" value="Glycos_transf_1"/>
    <property type="match status" value="1"/>
</dbReference>
<dbReference type="SUPFAM" id="SSF53756">
    <property type="entry name" value="UDP-Glycosyltransferase/glycogen phosphorylase"/>
    <property type="match status" value="1"/>
</dbReference>
<protein>
    <submittedName>
        <fullName evidence="6">Glycosyl transferase, group 1 family protein</fullName>
    </submittedName>
</protein>
<reference evidence="7" key="1">
    <citation type="submission" date="2017-12" db="EMBL/GenBank/DDBJ databases">
        <authorList>
            <person name="Diaz M."/>
        </authorList>
    </citation>
    <scope>NUCLEOTIDE SEQUENCE [LARGE SCALE GENOMIC DNA]</scope>
    <source>
        <strain evidence="7">FI11154</strain>
    </source>
</reference>
<evidence type="ECO:0000256" key="2">
    <source>
        <dbReference type="ARBA" id="ARBA00022676"/>
    </source>
</evidence>
<dbReference type="Pfam" id="PF13579">
    <property type="entry name" value="Glyco_trans_4_4"/>
    <property type="match status" value="1"/>
</dbReference>
<dbReference type="EMBL" id="OOFM01000004">
    <property type="protein sequence ID" value="SPL63833.1"/>
    <property type="molecule type" value="Genomic_DNA"/>
</dbReference>
<comment type="similarity">
    <text evidence="1">Belongs to the glycosyltransferase group 1 family. Glycosyltransferase 4 subfamily.</text>
</comment>
<dbReference type="RefSeq" id="WP_109367696.1">
    <property type="nucleotide sequence ID" value="NZ_OOFM01000004.1"/>
</dbReference>
<name>A0A2P9HIK7_9HYPH</name>
<accession>A0A2P9HIK7</accession>
<evidence type="ECO:0000313" key="7">
    <source>
        <dbReference type="Proteomes" id="UP000246073"/>
    </source>
</evidence>
<dbReference type="PANTHER" id="PTHR12526">
    <property type="entry name" value="GLYCOSYLTRANSFERASE"/>
    <property type="match status" value="1"/>
</dbReference>